<sequence length="22" mass="2322">MSSEKLSSPKRGAGSLPACRRC</sequence>
<proteinExistence type="predicted"/>
<evidence type="ECO:0000313" key="2">
    <source>
        <dbReference type="EMBL" id="JAH61709.1"/>
    </source>
</evidence>
<reference evidence="2" key="2">
    <citation type="journal article" date="2015" name="Fish Shellfish Immunol.">
        <title>Early steps in the European eel (Anguilla anguilla)-Vibrio vulnificus interaction in the gills: Role of the RtxA13 toxin.</title>
        <authorList>
            <person name="Callol A."/>
            <person name="Pajuelo D."/>
            <person name="Ebbesson L."/>
            <person name="Teles M."/>
            <person name="MacKenzie S."/>
            <person name="Amaro C."/>
        </authorList>
    </citation>
    <scope>NUCLEOTIDE SEQUENCE</scope>
</reference>
<dbReference type="AlphaFoldDB" id="A0A0E9U710"/>
<organism evidence="2">
    <name type="scientific">Anguilla anguilla</name>
    <name type="common">European freshwater eel</name>
    <name type="synonym">Muraena anguilla</name>
    <dbReference type="NCBI Taxonomy" id="7936"/>
    <lineage>
        <taxon>Eukaryota</taxon>
        <taxon>Metazoa</taxon>
        <taxon>Chordata</taxon>
        <taxon>Craniata</taxon>
        <taxon>Vertebrata</taxon>
        <taxon>Euteleostomi</taxon>
        <taxon>Actinopterygii</taxon>
        <taxon>Neopterygii</taxon>
        <taxon>Teleostei</taxon>
        <taxon>Anguilliformes</taxon>
        <taxon>Anguillidae</taxon>
        <taxon>Anguilla</taxon>
    </lineage>
</organism>
<accession>A0A0E9U710</accession>
<reference evidence="2" key="1">
    <citation type="submission" date="2014-11" db="EMBL/GenBank/DDBJ databases">
        <authorList>
            <person name="Amaro Gonzalez C."/>
        </authorList>
    </citation>
    <scope>NUCLEOTIDE SEQUENCE</scope>
</reference>
<dbReference type="EMBL" id="GBXM01046868">
    <property type="protein sequence ID" value="JAH61709.1"/>
    <property type="molecule type" value="Transcribed_RNA"/>
</dbReference>
<protein>
    <submittedName>
        <fullName evidence="2">Uncharacterized protein</fullName>
    </submittedName>
</protein>
<name>A0A0E9U710_ANGAN</name>
<evidence type="ECO:0000256" key="1">
    <source>
        <dbReference type="SAM" id="MobiDB-lite"/>
    </source>
</evidence>
<feature type="region of interest" description="Disordered" evidence="1">
    <location>
        <begin position="1"/>
        <end position="22"/>
    </location>
</feature>